<dbReference type="Proteomes" id="UP000694680">
    <property type="component" value="Chromosome 19"/>
</dbReference>
<reference evidence="2" key="3">
    <citation type="submission" date="2025-09" db="UniProtKB">
        <authorList>
            <consortium name="Ensembl"/>
        </authorList>
    </citation>
    <scope>IDENTIFICATION</scope>
</reference>
<keyword evidence="3" id="KW-1185">Reference proteome</keyword>
<name>A0A8C5DFY7_GOUWI</name>
<dbReference type="SUPFAM" id="SSF81296">
    <property type="entry name" value="E set domains"/>
    <property type="match status" value="1"/>
</dbReference>
<proteinExistence type="predicted"/>
<dbReference type="Gene3D" id="2.60.40.640">
    <property type="match status" value="1"/>
</dbReference>
<dbReference type="Ensembl" id="ENSGWIT00000007017.1">
    <property type="protein sequence ID" value="ENSGWIP00000006357.1"/>
    <property type="gene ID" value="ENSGWIG00000003708.1"/>
</dbReference>
<dbReference type="GO" id="GO:0007399">
    <property type="term" value="P:nervous system development"/>
    <property type="evidence" value="ECO:0007669"/>
    <property type="project" value="UniProtKB-ARBA"/>
</dbReference>
<evidence type="ECO:0000313" key="3">
    <source>
        <dbReference type="Proteomes" id="UP000694680"/>
    </source>
</evidence>
<evidence type="ECO:0000256" key="1">
    <source>
        <dbReference type="SAM" id="MobiDB-lite"/>
    </source>
</evidence>
<dbReference type="InterPro" id="IPR014756">
    <property type="entry name" value="Ig_E-set"/>
</dbReference>
<organism evidence="2 3">
    <name type="scientific">Gouania willdenowi</name>
    <name type="common">Blunt-snouted clingfish</name>
    <name type="synonym">Lepadogaster willdenowi</name>
    <dbReference type="NCBI Taxonomy" id="441366"/>
    <lineage>
        <taxon>Eukaryota</taxon>
        <taxon>Metazoa</taxon>
        <taxon>Chordata</taxon>
        <taxon>Craniata</taxon>
        <taxon>Vertebrata</taxon>
        <taxon>Euteleostomi</taxon>
        <taxon>Actinopterygii</taxon>
        <taxon>Neopterygii</taxon>
        <taxon>Teleostei</taxon>
        <taxon>Neoteleostei</taxon>
        <taxon>Acanthomorphata</taxon>
        <taxon>Ovalentaria</taxon>
        <taxon>Blenniimorphae</taxon>
        <taxon>Blenniiformes</taxon>
        <taxon>Gobiesocoidei</taxon>
        <taxon>Gobiesocidae</taxon>
        <taxon>Gobiesocinae</taxon>
        <taxon>Gouania</taxon>
    </lineage>
</organism>
<evidence type="ECO:0008006" key="4">
    <source>
        <dbReference type="Google" id="ProtNLM"/>
    </source>
</evidence>
<dbReference type="AlphaFoldDB" id="A0A8C5DFY7"/>
<feature type="region of interest" description="Disordered" evidence="1">
    <location>
        <begin position="171"/>
        <end position="193"/>
    </location>
</feature>
<dbReference type="InterPro" id="IPR014752">
    <property type="entry name" value="Arrestin-like_C"/>
</dbReference>
<protein>
    <recommendedName>
        <fullName evidence="4">Arrestin C-terminal-like domain-containing protein</fullName>
    </recommendedName>
</protein>
<accession>A0A8C5DFY7</accession>
<sequence length="193" mass="20714">DGSASAAVAAELNCSSLVVVPKAALYQIQTFFVKGKGKQIQQLVSNLRGDALPQGRSQSGEGKLVEYALEVYVDVPGGLNLSLTMPLVIGTIPLHACSTRTSSISSACSSQGWPGMSVGPEAPPSYSDLAISEAHRQECLQGCDWSEREEPPPLLTSLISEFRYLPPPLYSEVDPYPDPHIAPPNAYRPRFSK</sequence>
<evidence type="ECO:0000313" key="2">
    <source>
        <dbReference type="Ensembl" id="ENSGWIP00000006357.1"/>
    </source>
</evidence>
<reference evidence="2" key="2">
    <citation type="submission" date="2025-08" db="UniProtKB">
        <authorList>
            <consortium name="Ensembl"/>
        </authorList>
    </citation>
    <scope>IDENTIFICATION</scope>
</reference>
<reference evidence="2" key="1">
    <citation type="submission" date="2020-06" db="EMBL/GenBank/DDBJ databases">
        <authorList>
            <consortium name="Wellcome Sanger Institute Data Sharing"/>
        </authorList>
    </citation>
    <scope>NUCLEOTIDE SEQUENCE [LARGE SCALE GENOMIC DNA]</scope>
</reference>